<dbReference type="FunFam" id="3.40.50.300:FF:001660">
    <property type="entry name" value="NF-X1 finger and helicase protein, putative"/>
    <property type="match status" value="1"/>
</dbReference>
<evidence type="ECO:0000256" key="6">
    <source>
        <dbReference type="ARBA" id="ARBA00022806"/>
    </source>
</evidence>
<keyword evidence="3" id="KW-0479">Metal-binding</keyword>
<accession>A0A2V1D5I7</accession>
<dbReference type="Pfam" id="PF13086">
    <property type="entry name" value="AAA_11"/>
    <property type="match status" value="1"/>
</dbReference>
<keyword evidence="12" id="KW-1185">Reference proteome</keyword>
<evidence type="ECO:0000256" key="7">
    <source>
        <dbReference type="ARBA" id="ARBA00022833"/>
    </source>
</evidence>
<dbReference type="SUPFAM" id="SSF52540">
    <property type="entry name" value="P-loop containing nucleoside triphosphate hydrolases"/>
    <property type="match status" value="1"/>
</dbReference>
<organism evidence="11 12">
    <name type="scientific">Periconia macrospinosa</name>
    <dbReference type="NCBI Taxonomy" id="97972"/>
    <lineage>
        <taxon>Eukaryota</taxon>
        <taxon>Fungi</taxon>
        <taxon>Dikarya</taxon>
        <taxon>Ascomycota</taxon>
        <taxon>Pezizomycotina</taxon>
        <taxon>Dothideomycetes</taxon>
        <taxon>Pleosporomycetidae</taxon>
        <taxon>Pleosporales</taxon>
        <taxon>Massarineae</taxon>
        <taxon>Periconiaceae</taxon>
        <taxon>Periconia</taxon>
    </lineage>
</organism>
<dbReference type="InterPro" id="IPR027417">
    <property type="entry name" value="P-loop_NTPase"/>
</dbReference>
<dbReference type="GO" id="GO:0005737">
    <property type="term" value="C:cytoplasm"/>
    <property type="evidence" value="ECO:0007669"/>
    <property type="project" value="UniProtKB-SubCell"/>
</dbReference>
<dbReference type="InterPro" id="IPR046439">
    <property type="entry name" value="ZF_RZ_dom"/>
</dbReference>
<dbReference type="Proteomes" id="UP000244855">
    <property type="component" value="Unassembled WGS sequence"/>
</dbReference>
<evidence type="ECO:0000256" key="3">
    <source>
        <dbReference type="ARBA" id="ARBA00022723"/>
    </source>
</evidence>
<dbReference type="PANTHER" id="PTHR10887">
    <property type="entry name" value="DNA2/NAM7 HELICASE FAMILY"/>
    <property type="match status" value="1"/>
</dbReference>
<dbReference type="Pfam" id="PF13087">
    <property type="entry name" value="AAA_12"/>
    <property type="match status" value="1"/>
</dbReference>
<dbReference type="EMBL" id="KZ805601">
    <property type="protein sequence ID" value="PVH93275.1"/>
    <property type="molecule type" value="Genomic_DNA"/>
</dbReference>
<sequence length="1953" mass="218982">MADTAEDRARHRGRRQGFRAGRFRPRTEERDSAASKPNLGGQIYAPRRTASHGGGLRGTGRKFPNRGGNAAGSGRGQSTAFSRDQLEEYLDRGYEAITSSLDSRQTFINNLATDDGLSRIRPILDADFSMTYSVVKPIFDPHCLMFLRLITHDEIRHSLVLEKAVGTIYNVVYGHDGSRGARFFKKITDHLVHLASEAEAVNAKVSLLEEAFLLTTKALLNTLTLNQGAAVKTEFAAILDQLHQCYHVGDIDSGCASSDLRSSHDNILKIEDIISSGNSLMTFRTANSRTRDPSSQRQLRPHFPEPNADPPGDLSELGPRHDNDHALISNIRILPTISEILNYQRPNYLPTRQDSSSPSKHYETGILRLLDSQFRLLREDTSGLLRDTLRLILGNWDTFCHSRDWKVKRSILRQSSGTPVRIYSNPKIQDITSDAIKGVQIAMEFDQVRAAKSPSAGKRKKWWYESRALKEGGPLLALVNGADDDTSVTFFQVSLREVWSKLNDQQGSRPESQNIRDLASDINRAMIVLRLVNPTSKDALANLVRLTNSGCSVPSSAPLLLVEFPALSYNSFEGVLRCLQTLHKNPSAIPFTNWLAPRIYDHNMGYGLTNHDDRRIVVPPPEYLRDVVLDLGCIPRSASRSDNTTTSSTTFSLRDDPHELAEHLTNITTLDSGPILCVCYTNHALDQFLNELLNFGTTNILRIGSRSQFPRLEAISLETYNKSKAIPRLRGAGKPIFQCRSKLESLNAEMHVLCHQIKENNATVVKQYLAKRFPQHEVSIFGDLSTKLETSMDSQIDDALQAWLSGDAPNISPGNHIERSVDGLLLMEMWTLSNSERCRLYQHWLASAFAELSQRFRELMHAHCEAKQLYTSLFNESHNIFVNRFDVVGVTTTALANNIDLLRRLNAQVLICEEAGEVLEAHVLNVLLPSIQHAILIGDHLQLRPRISNLKLSKEYYRAGPKYNLDESLFERLANSHLADGSQFPVAQLDHQRRMHPTIASLVRETLYPLLLDHPDTYLYPEVHGMRRRLFWLDHRNNEDAGDPEDPMQSKTNLWEARMVTALVRHLCRQGKYKPGEIAVLTPYMGQLRILREMLGEMMELIISERDLEELDALDAKAEDNGIAAKRPRQGQYQQQQKAGTGKLLDELRIASVDNFQGEEATVVIISLVRSNIYQNCGFLKTPNRINVLLSRAKHGMYIIGDAYTSSPVPMWSSVIQLLEEKGNIGLQLELHCSRHPNNKIFVSSPDEFALHAPEGGCAEKCGLRLSCGHSCTVKCHSSTLHGAVKCMQTCTRLRECGHPCRRKCSDPCGGCFEKVPNVWLPCGHQIEEVVCQNMGNLASIKCEQSVVRHMPTCGHTIKIRCHANDAGLACSHPCESLLPCGHTCRKPCGMCKQTGNHGACQIPCERPYTTCSHMCGRPCHPRTSCAPCSRPCEVRCKHSTCPKTCSEPCSPCAEQCGWTCIHRQQPCTMPCAVPCNTIPCNRRCEKTLRCGHPCPGICGELCPDPKLCRNCCTPDILEQNVDLIQFEKYGEIDIDENPLIFLSCGHFYTISSLDGIMELGQHYDTNPKTGEIVSPKVSPRILASETTAKGCPQCRVPLRDINRYNRIVKRALLDEATRRFVAFASTKFAGLLDDIRDREMHFENEKREFMVEWTKANGEAKSAPQVSNSVRAYQAEVIRLLQAIDKFTKSVTKEEQPFGRVNNFIKAAVSRGQNSKKPEAFEFDESLIQTGFQYRAKCLTLRLNWTLVWNLHGIYSNPSIDSRVCSALRDAVASRVKGLPKVCQTLISASRNAKFPQQEAEARIYFALFTTFVLRNSNARGESTPEATVSTHQRARDHLKEVKKLILHHPGTLAYLKDDAEKAEKLINGDAHYSFVTSEEKQEVYRAMAAQFSGTGHWYYCENNHPFTVGECGMPMEEARCPQCEAPIGGQDHNPAQGVRRADDFEAEFGGR</sequence>
<dbReference type="GO" id="GO:0031048">
    <property type="term" value="P:regulatory ncRNA-mediated heterochromatin formation"/>
    <property type="evidence" value="ECO:0007669"/>
    <property type="project" value="TreeGrafter"/>
</dbReference>
<dbReference type="InterPro" id="IPR045055">
    <property type="entry name" value="DNA2/NAM7-like"/>
</dbReference>
<name>A0A2V1D5I7_9PLEO</name>
<feature type="region of interest" description="Disordered" evidence="9">
    <location>
        <begin position="1"/>
        <end position="79"/>
    </location>
</feature>
<feature type="region of interest" description="Disordered" evidence="9">
    <location>
        <begin position="284"/>
        <end position="321"/>
    </location>
</feature>
<keyword evidence="2" id="KW-0963">Cytoplasm</keyword>
<dbReference type="SMART" id="SM00438">
    <property type="entry name" value="ZnF_NFX"/>
    <property type="match status" value="4"/>
</dbReference>
<dbReference type="GO" id="GO:0031380">
    <property type="term" value="C:nuclear RNA-directed RNA polymerase complex"/>
    <property type="evidence" value="ECO:0007669"/>
    <property type="project" value="TreeGrafter"/>
</dbReference>
<comment type="subcellular location">
    <subcellularLocation>
        <location evidence="1">Cytoplasm</location>
    </subcellularLocation>
</comment>
<evidence type="ECO:0000256" key="9">
    <source>
        <dbReference type="SAM" id="MobiDB-lite"/>
    </source>
</evidence>
<keyword evidence="4" id="KW-0677">Repeat</keyword>
<dbReference type="Pfam" id="PF20173">
    <property type="entry name" value="ZnF_RZ-type"/>
    <property type="match status" value="1"/>
</dbReference>
<dbReference type="InterPro" id="IPR000967">
    <property type="entry name" value="Znf_NFX1"/>
</dbReference>
<evidence type="ECO:0000256" key="8">
    <source>
        <dbReference type="ARBA" id="ARBA00022859"/>
    </source>
</evidence>
<feature type="compositionally biased region" description="Basic residues" evidence="9">
    <location>
        <begin position="10"/>
        <end position="24"/>
    </location>
</feature>
<keyword evidence="6" id="KW-0067">ATP-binding</keyword>
<dbReference type="CDD" id="cd18808">
    <property type="entry name" value="SF1_C_Upf1"/>
    <property type="match status" value="1"/>
</dbReference>
<evidence type="ECO:0000313" key="11">
    <source>
        <dbReference type="EMBL" id="PVH93275.1"/>
    </source>
</evidence>
<proteinExistence type="predicted"/>
<evidence type="ECO:0000256" key="1">
    <source>
        <dbReference type="ARBA" id="ARBA00004496"/>
    </source>
</evidence>
<protein>
    <recommendedName>
        <fullName evidence="10">RZ-type domain-containing protein</fullName>
    </recommendedName>
</protein>
<evidence type="ECO:0000256" key="5">
    <source>
        <dbReference type="ARBA" id="ARBA00022771"/>
    </source>
</evidence>
<dbReference type="PROSITE" id="PS51981">
    <property type="entry name" value="ZF_RZ"/>
    <property type="match status" value="1"/>
</dbReference>
<evidence type="ECO:0000256" key="4">
    <source>
        <dbReference type="ARBA" id="ARBA00022737"/>
    </source>
</evidence>
<dbReference type="STRING" id="97972.A0A2V1D5I7"/>
<gene>
    <name evidence="11" type="ORF">DM02DRAFT_733214</name>
</gene>
<dbReference type="InterPro" id="IPR047187">
    <property type="entry name" value="SF1_C_Upf1"/>
</dbReference>
<keyword evidence="6" id="KW-0347">Helicase</keyword>
<keyword evidence="5" id="KW-0863">Zinc-finger</keyword>
<dbReference type="PANTHER" id="PTHR10887:SF445">
    <property type="entry name" value="NFX1-TYPE ZINC FINGER-CONTAINING PROTEIN 1"/>
    <property type="match status" value="1"/>
</dbReference>
<keyword evidence="8" id="KW-0391">Immunity</keyword>
<evidence type="ECO:0000256" key="2">
    <source>
        <dbReference type="ARBA" id="ARBA00022490"/>
    </source>
</evidence>
<keyword evidence="6" id="KW-0547">Nucleotide-binding</keyword>
<reference evidence="11 12" key="1">
    <citation type="journal article" date="2018" name="Sci. Rep.">
        <title>Comparative genomics provides insights into the lifestyle and reveals functional heterogeneity of dark septate endophytic fungi.</title>
        <authorList>
            <person name="Knapp D.G."/>
            <person name="Nemeth J.B."/>
            <person name="Barry K."/>
            <person name="Hainaut M."/>
            <person name="Henrissat B."/>
            <person name="Johnson J."/>
            <person name="Kuo A."/>
            <person name="Lim J.H.P."/>
            <person name="Lipzen A."/>
            <person name="Nolan M."/>
            <person name="Ohm R.A."/>
            <person name="Tamas L."/>
            <person name="Grigoriev I.V."/>
            <person name="Spatafora J.W."/>
            <person name="Nagy L.G."/>
            <person name="Kovacs G.M."/>
        </authorList>
    </citation>
    <scope>NUCLEOTIDE SEQUENCE [LARGE SCALE GENOMIC DNA]</scope>
    <source>
        <strain evidence="11 12">DSE2036</strain>
    </source>
</reference>
<feature type="domain" description="RZ-type" evidence="10">
    <location>
        <begin position="1877"/>
        <end position="1953"/>
    </location>
</feature>
<dbReference type="Gene3D" id="3.40.50.300">
    <property type="entry name" value="P-loop containing nucleotide triphosphate hydrolases"/>
    <property type="match status" value="2"/>
</dbReference>
<dbReference type="CDD" id="cd06008">
    <property type="entry name" value="NF-X1-zinc-finger"/>
    <property type="match status" value="1"/>
</dbReference>
<dbReference type="InterPro" id="IPR041677">
    <property type="entry name" value="DNA2/NAM7_AAA_11"/>
</dbReference>
<dbReference type="GO" id="GO:0004386">
    <property type="term" value="F:helicase activity"/>
    <property type="evidence" value="ECO:0007669"/>
    <property type="project" value="InterPro"/>
</dbReference>
<keyword evidence="7" id="KW-0862">Zinc</keyword>
<dbReference type="GO" id="GO:0002376">
    <property type="term" value="P:immune system process"/>
    <property type="evidence" value="ECO:0007669"/>
    <property type="project" value="UniProtKB-KW"/>
</dbReference>
<evidence type="ECO:0000259" key="10">
    <source>
        <dbReference type="PROSITE" id="PS51981"/>
    </source>
</evidence>
<dbReference type="OrthoDB" id="2423195at2759"/>
<keyword evidence="6" id="KW-0378">Hydrolase</keyword>
<evidence type="ECO:0000313" key="12">
    <source>
        <dbReference type="Proteomes" id="UP000244855"/>
    </source>
</evidence>
<dbReference type="GO" id="GO:0008270">
    <property type="term" value="F:zinc ion binding"/>
    <property type="evidence" value="ECO:0007669"/>
    <property type="project" value="UniProtKB-KW"/>
</dbReference>
<dbReference type="InterPro" id="IPR041679">
    <property type="entry name" value="DNA2/NAM7-like_C"/>
</dbReference>